<evidence type="ECO:0000313" key="2">
    <source>
        <dbReference type="Proteomes" id="UP001500459"/>
    </source>
</evidence>
<gene>
    <name evidence="1" type="ORF">GCM10022393_05040</name>
</gene>
<proteinExistence type="predicted"/>
<keyword evidence="2" id="KW-1185">Reference proteome</keyword>
<organism evidence="1 2">
    <name type="scientific">Aquimarina addita</name>
    <dbReference type="NCBI Taxonomy" id="870485"/>
    <lineage>
        <taxon>Bacteria</taxon>
        <taxon>Pseudomonadati</taxon>
        <taxon>Bacteroidota</taxon>
        <taxon>Flavobacteriia</taxon>
        <taxon>Flavobacteriales</taxon>
        <taxon>Flavobacteriaceae</taxon>
        <taxon>Aquimarina</taxon>
    </lineage>
</organism>
<protein>
    <recommendedName>
        <fullName evidence="3">DUF4249 family protein</fullName>
    </recommendedName>
</protein>
<dbReference type="EMBL" id="BAABCW010000001">
    <property type="protein sequence ID" value="GAA4108744.1"/>
    <property type="molecule type" value="Genomic_DNA"/>
</dbReference>
<reference evidence="2" key="1">
    <citation type="journal article" date="2019" name="Int. J. Syst. Evol. Microbiol.">
        <title>The Global Catalogue of Microorganisms (GCM) 10K type strain sequencing project: providing services to taxonomists for standard genome sequencing and annotation.</title>
        <authorList>
            <consortium name="The Broad Institute Genomics Platform"/>
            <consortium name="The Broad Institute Genome Sequencing Center for Infectious Disease"/>
            <person name="Wu L."/>
            <person name="Ma J."/>
        </authorList>
    </citation>
    <scope>NUCLEOTIDE SEQUENCE [LARGE SCALE GENOMIC DNA]</scope>
    <source>
        <strain evidence="2">JCM 17106</strain>
    </source>
</reference>
<evidence type="ECO:0008006" key="3">
    <source>
        <dbReference type="Google" id="ProtNLM"/>
    </source>
</evidence>
<dbReference type="Proteomes" id="UP001500459">
    <property type="component" value="Unassembled WGS sequence"/>
</dbReference>
<comment type="caution">
    <text evidence="1">The sequence shown here is derived from an EMBL/GenBank/DDBJ whole genome shotgun (WGS) entry which is preliminary data.</text>
</comment>
<accession>A0ABP7XB29</accession>
<sequence>MVSCQNEPFELLTEKIDVDSPLFSDLKAITNSKSKESEVVCLTFVYPFNVYLYDDNDQITDSVIVYNDQEFIILLSEMNKEDAVGLSYPISGETIHGEVININNNLELKEAIEACIEEQLIGYCIHLLEEKNCIWKIESLTEDMQYATSVIDFYIDGTGILFTPGDAFRISWIPLYIEQQLYINIRVEGDSEVAEDWNFNWQATILSETSIQIEHLEQNYIITKECDIENDCDYLEFTACHTPESENTSNFIFEEYTDCILSFQEYNDNTETQVSFYTTLQDAMQQINMLSKVGYTNTKNPEIIFVNIANTDEQNDQIIKIVLHAIICD</sequence>
<name>A0ABP7XB29_9FLAO</name>
<evidence type="ECO:0000313" key="1">
    <source>
        <dbReference type="EMBL" id="GAA4108744.1"/>
    </source>
</evidence>